<evidence type="ECO:0000313" key="2">
    <source>
        <dbReference type="EMBL" id="SDE64130.1"/>
    </source>
</evidence>
<keyword evidence="2" id="KW-0430">Lectin</keyword>
<evidence type="ECO:0000259" key="1">
    <source>
        <dbReference type="PROSITE" id="PS50022"/>
    </source>
</evidence>
<name>A0A1G7EKA2_9BURK</name>
<protein>
    <submittedName>
        <fullName evidence="2">Concanavalin A-like lectin/glucanases superfamily protein</fullName>
    </submittedName>
</protein>
<dbReference type="Proteomes" id="UP000198781">
    <property type="component" value="Unassembled WGS sequence"/>
</dbReference>
<dbReference type="PROSITE" id="PS50022">
    <property type="entry name" value="FA58C_3"/>
    <property type="match status" value="1"/>
</dbReference>
<dbReference type="Gene3D" id="2.60.120.260">
    <property type="entry name" value="Galactose-binding domain-like"/>
    <property type="match status" value="1"/>
</dbReference>
<dbReference type="AlphaFoldDB" id="A0A1G7EKA2"/>
<reference evidence="2 3" key="1">
    <citation type="submission" date="2016-10" db="EMBL/GenBank/DDBJ databases">
        <authorList>
            <person name="de Groot N.N."/>
        </authorList>
    </citation>
    <scope>NUCLEOTIDE SEQUENCE [LARGE SCALE GENOMIC DNA]</scope>
    <source>
        <strain evidence="2 3">DSM 16619</strain>
    </source>
</reference>
<dbReference type="EMBL" id="FMZC01000023">
    <property type="protein sequence ID" value="SDE64130.1"/>
    <property type="molecule type" value="Genomic_DNA"/>
</dbReference>
<organism evidence="2 3">
    <name type="scientific">Paracidovorax valerianellae</name>
    <dbReference type="NCBI Taxonomy" id="187868"/>
    <lineage>
        <taxon>Bacteria</taxon>
        <taxon>Pseudomonadati</taxon>
        <taxon>Pseudomonadota</taxon>
        <taxon>Betaproteobacteria</taxon>
        <taxon>Burkholderiales</taxon>
        <taxon>Comamonadaceae</taxon>
        <taxon>Paracidovorax</taxon>
    </lineage>
</organism>
<dbReference type="InterPro" id="IPR013320">
    <property type="entry name" value="ConA-like_dom_sf"/>
</dbReference>
<dbReference type="RefSeq" id="WP_175537841.1">
    <property type="nucleotide sequence ID" value="NZ_FMZC01000023.1"/>
</dbReference>
<evidence type="ECO:0000313" key="3">
    <source>
        <dbReference type="Proteomes" id="UP000198781"/>
    </source>
</evidence>
<dbReference type="STRING" id="187868.SAMN05192589_12355"/>
<dbReference type="SUPFAM" id="SSF49785">
    <property type="entry name" value="Galactose-binding domain-like"/>
    <property type="match status" value="1"/>
</dbReference>
<feature type="domain" description="F5/8 type C" evidence="1">
    <location>
        <begin position="19"/>
        <end position="129"/>
    </location>
</feature>
<dbReference type="InterPro" id="IPR000421">
    <property type="entry name" value="FA58C"/>
</dbReference>
<dbReference type="GO" id="GO:0030246">
    <property type="term" value="F:carbohydrate binding"/>
    <property type="evidence" value="ECO:0007669"/>
    <property type="project" value="UniProtKB-KW"/>
</dbReference>
<sequence length="465" mass="49297">MAAARYWRLVAVRPWGLGALSISEVALYNGAGRADLSATLTSRMAPVAGAVAALQDGSAATAVTWSAEQVAAPGWALVWDFGSAVDILYLAIGGGSDQARYPCDLRLESSADGRAWTVVGEASGLLFPGAYTLGSVDDLRQHVFAMDFNGPAITDAYGHAVTVYGGAHIEATAPLQDGTSYLALSGGDDYLEIANSPDLHLGNDYEIGFDLFIPSAAGEVLGAIWHHGFYDTNSLSWTSPGLSIRVLPGYLRFYFWVQTNPTDQFVDATYTADVAQRWRMVRSGTNGAIYRDGVQVASRSGLGTLPAPTLPLQIGRWAFSAGTPTLNARVDNLYADSGVRIARTGALRAVPVQGSRAQLLTASPVAAFSAGAPAAAAIARDMEFGGAGRIWGTTKVKGASNLPTRARVVLLRQRDKLLARETWSDAATGAFEFRGIDMAHQWLVLAEDQAGNYRPVAANRLEAQP</sequence>
<gene>
    <name evidence="2" type="ORF">SAMN05192589_12355</name>
</gene>
<dbReference type="SUPFAM" id="SSF49899">
    <property type="entry name" value="Concanavalin A-like lectins/glucanases"/>
    <property type="match status" value="1"/>
</dbReference>
<proteinExistence type="predicted"/>
<keyword evidence="3" id="KW-1185">Reference proteome</keyword>
<accession>A0A1G7EKA2</accession>
<dbReference type="InterPro" id="IPR008979">
    <property type="entry name" value="Galactose-bd-like_sf"/>
</dbReference>
<dbReference type="Gene3D" id="2.60.120.200">
    <property type="match status" value="1"/>
</dbReference>